<dbReference type="PANTHER" id="PTHR30055">
    <property type="entry name" value="HTH-TYPE TRANSCRIPTIONAL REGULATOR RUTR"/>
    <property type="match status" value="1"/>
</dbReference>
<gene>
    <name evidence="4" type="ORF">GCM10007857_18650</name>
</gene>
<proteinExistence type="predicted"/>
<feature type="DNA-binding region" description="H-T-H motif" evidence="2">
    <location>
        <begin position="29"/>
        <end position="48"/>
    </location>
</feature>
<dbReference type="InterPro" id="IPR050109">
    <property type="entry name" value="HTH-type_TetR-like_transc_reg"/>
</dbReference>
<evidence type="ECO:0000256" key="2">
    <source>
        <dbReference type="PROSITE-ProRule" id="PRU00335"/>
    </source>
</evidence>
<dbReference type="PRINTS" id="PR00455">
    <property type="entry name" value="HTHTETR"/>
</dbReference>
<dbReference type="InterPro" id="IPR009057">
    <property type="entry name" value="Homeodomain-like_sf"/>
</dbReference>
<evidence type="ECO:0000259" key="3">
    <source>
        <dbReference type="PROSITE" id="PS50977"/>
    </source>
</evidence>
<keyword evidence="1 2" id="KW-0238">DNA-binding</keyword>
<dbReference type="Gene3D" id="1.10.357.10">
    <property type="entry name" value="Tetracycline Repressor, domain 2"/>
    <property type="match status" value="1"/>
</dbReference>
<dbReference type="SUPFAM" id="SSF48498">
    <property type="entry name" value="Tetracyclin repressor-like, C-terminal domain"/>
    <property type="match status" value="1"/>
</dbReference>
<dbReference type="SUPFAM" id="SSF46689">
    <property type="entry name" value="Homeodomain-like"/>
    <property type="match status" value="1"/>
</dbReference>
<dbReference type="Pfam" id="PF00440">
    <property type="entry name" value="TetR_N"/>
    <property type="match status" value="1"/>
</dbReference>
<evidence type="ECO:0000256" key="1">
    <source>
        <dbReference type="ARBA" id="ARBA00023125"/>
    </source>
</evidence>
<name>A0ABQ6AUM4_9BRAD</name>
<evidence type="ECO:0000313" key="4">
    <source>
        <dbReference type="EMBL" id="GLR85155.1"/>
    </source>
</evidence>
<accession>A0ABQ6AUM4</accession>
<dbReference type="InterPro" id="IPR036271">
    <property type="entry name" value="Tet_transcr_reg_TetR-rel_C_sf"/>
</dbReference>
<reference evidence="5" key="1">
    <citation type="journal article" date="2019" name="Int. J. Syst. Evol. Microbiol.">
        <title>The Global Catalogue of Microorganisms (GCM) 10K type strain sequencing project: providing services to taxonomists for standard genome sequencing and annotation.</title>
        <authorList>
            <consortium name="The Broad Institute Genomics Platform"/>
            <consortium name="The Broad Institute Genome Sequencing Center for Infectious Disease"/>
            <person name="Wu L."/>
            <person name="Ma J."/>
        </authorList>
    </citation>
    <scope>NUCLEOTIDE SEQUENCE [LARGE SCALE GENOMIC DNA]</scope>
    <source>
        <strain evidence="5">NBRC 102520</strain>
    </source>
</reference>
<dbReference type="InterPro" id="IPR001647">
    <property type="entry name" value="HTH_TetR"/>
</dbReference>
<feature type="domain" description="HTH tetR-type" evidence="3">
    <location>
        <begin position="6"/>
        <end position="66"/>
    </location>
</feature>
<dbReference type="PANTHER" id="PTHR30055:SF200">
    <property type="entry name" value="HTH-TYPE TRANSCRIPTIONAL REPRESSOR BDCR"/>
    <property type="match status" value="1"/>
</dbReference>
<protein>
    <submittedName>
        <fullName evidence="4">TetR family transcriptional regulator</fullName>
    </submittedName>
</protein>
<dbReference type="PROSITE" id="PS50977">
    <property type="entry name" value="HTH_TETR_2"/>
    <property type="match status" value="1"/>
</dbReference>
<dbReference type="EMBL" id="BSOW01000005">
    <property type="protein sequence ID" value="GLR85155.1"/>
    <property type="molecule type" value="Genomic_DNA"/>
</dbReference>
<evidence type="ECO:0000313" key="5">
    <source>
        <dbReference type="Proteomes" id="UP001156905"/>
    </source>
</evidence>
<sequence>MPRSAEQTRKRILDGAYTLFRRHGYSRVSMDDIAAKASFTKRTLYHHFKSKDQLLADVLACQQELALQAFKTFGDRLSGSPEAIVEGMFRELAVWADRPRWAGSGFTRLVIELADLPGHPARLIARRHKARLERCLGELLERSGVRRAGELARAIWLLSEGAISLILVHGDQGYSAAAANAAMTLVRSHLDKHQKAVRAAGNGSVNWR</sequence>
<dbReference type="Proteomes" id="UP001156905">
    <property type="component" value="Unassembled WGS sequence"/>
</dbReference>
<keyword evidence="5" id="KW-1185">Reference proteome</keyword>
<dbReference type="RefSeq" id="WP_284263994.1">
    <property type="nucleotide sequence ID" value="NZ_BSOW01000005.1"/>
</dbReference>
<organism evidence="4 5">
    <name type="scientific">Bradyrhizobium iriomotense</name>
    <dbReference type="NCBI Taxonomy" id="441950"/>
    <lineage>
        <taxon>Bacteria</taxon>
        <taxon>Pseudomonadati</taxon>
        <taxon>Pseudomonadota</taxon>
        <taxon>Alphaproteobacteria</taxon>
        <taxon>Hyphomicrobiales</taxon>
        <taxon>Nitrobacteraceae</taxon>
        <taxon>Bradyrhizobium</taxon>
    </lineage>
</organism>
<comment type="caution">
    <text evidence="4">The sequence shown here is derived from an EMBL/GenBank/DDBJ whole genome shotgun (WGS) entry which is preliminary data.</text>
</comment>